<feature type="compositionally biased region" description="Low complexity" evidence="3">
    <location>
        <begin position="227"/>
        <end position="253"/>
    </location>
</feature>
<organism evidence="5 6">
    <name type="scientific">Absidia repens</name>
    <dbReference type="NCBI Taxonomy" id="90262"/>
    <lineage>
        <taxon>Eukaryota</taxon>
        <taxon>Fungi</taxon>
        <taxon>Fungi incertae sedis</taxon>
        <taxon>Mucoromycota</taxon>
        <taxon>Mucoromycotina</taxon>
        <taxon>Mucoromycetes</taxon>
        <taxon>Mucorales</taxon>
        <taxon>Cunninghamellaceae</taxon>
        <taxon>Absidia</taxon>
    </lineage>
</organism>
<dbReference type="PANTHER" id="PTHR36100">
    <property type="entry name" value="BUD SITE SELECTION PROTEIN 4"/>
    <property type="match status" value="1"/>
</dbReference>
<dbReference type="EMBL" id="MCGE01000014">
    <property type="protein sequence ID" value="ORZ14569.1"/>
    <property type="molecule type" value="Genomic_DNA"/>
</dbReference>
<dbReference type="PROSITE" id="PS50003">
    <property type="entry name" value="PH_DOMAIN"/>
    <property type="match status" value="1"/>
</dbReference>
<evidence type="ECO:0000259" key="4">
    <source>
        <dbReference type="PROSITE" id="PS50003"/>
    </source>
</evidence>
<feature type="region of interest" description="Disordered" evidence="3">
    <location>
        <begin position="374"/>
        <end position="462"/>
    </location>
</feature>
<feature type="compositionally biased region" description="Basic and acidic residues" evidence="3">
    <location>
        <begin position="166"/>
        <end position="178"/>
    </location>
</feature>
<feature type="region of interest" description="Disordered" evidence="3">
    <location>
        <begin position="331"/>
        <end position="357"/>
    </location>
</feature>
<feature type="compositionally biased region" description="Low complexity" evidence="3">
    <location>
        <begin position="403"/>
        <end position="428"/>
    </location>
</feature>
<comment type="caution">
    <text evidence="5">The sequence shown here is derived from an EMBL/GenBank/DDBJ whole genome shotgun (WGS) entry which is preliminary data.</text>
</comment>
<keyword evidence="2" id="KW-0131">Cell cycle</keyword>
<evidence type="ECO:0000256" key="3">
    <source>
        <dbReference type="SAM" id="MobiDB-lite"/>
    </source>
</evidence>
<keyword evidence="6" id="KW-1185">Reference proteome</keyword>
<dbReference type="Proteomes" id="UP000193560">
    <property type="component" value="Unassembled WGS sequence"/>
</dbReference>
<feature type="compositionally biased region" description="Basic residues" evidence="3">
    <location>
        <begin position="331"/>
        <end position="344"/>
    </location>
</feature>
<sequence length="950" mass="105816">MTHLQWPDLPDSNSKQDLTANASPTQLKADTKSSPQQELGKTYASKKIQVASLAMRTSSIGSMAGSMSPLFPTKSGMAQQPFQQVTLSLSDGPEKKSRFGSPDHDRALLDKTWSVLAPKLESNQQQRATQSRRRRRVTFNDVIEFFEPPPPYDDDNDGTKLGDLIDDNKSQGLEEKNSDGCTNYGSTFLPMEPQSVNALSSPSADIQASPLHHTNSNNNIITDIPFSSTESQTSTSSLSSVSTTSTSSSLSSSSIEYSSNKINALRSSFFKQNVNASTCSLPMPQASSSVVSLVPTTSSSSATSQSASPLVFRRKGTKVSKNAILDILEKRSHHHTPSLRRMPVKRLSSTQAPPGFHKTLDAVQNEIKQAIERAKTPTVDGQKQQQQKYEDQTNGKQTEASISHQQQDSASSLSDDTYSSTTTLADAAPVDDSEDNDHKSQMENNNAGSSPKQLNLPEYGNNYGMTTGLDTAPYDTATDDFGEIVLQELDKIACDDSVRSSEVSKPVNDEMSTQQNKWVKENNDHQLVHSSRIWHLLDHPEDATLSTKESILRNTNHIDLNTVKSGRLYLKVIAAENLDFPIDNDAPSIRCSVINGNDHFESGYYSMQHDIHFNHEFILDDVIPDTELTLTLQANQPSDTNTRRWSKRTSWADRKPISGDLTRYIHAEDRSLAQTRISLPSIAFQCQTTLCTASFALVNGWYRPARKLTSSSSRRTVVQEKAVGKITIELFYLPNVHPQMTNLPTNMDGCENALNIQQFHQRVWQCGYMYQLGGDIKFWRRRYFKLTGSKLYSYTDTVHSPRSWIDLSQAVELVCDHRVLVDRKINSSSNVQDPEADVMSLMTALETYSDDSNSRNNDLSVSFDDSTLSLSTSATSFNLDTFNNKDDDDHHGDDDDNISCYSVKNGFHLKFSNGDKIDFFCDSNDKRDQWLHVLKLILGRIPSLPAWLPI</sequence>
<evidence type="ECO:0000256" key="1">
    <source>
        <dbReference type="ARBA" id="ARBA00022618"/>
    </source>
</evidence>
<keyword evidence="1" id="KW-0132">Cell division</keyword>
<reference evidence="5 6" key="1">
    <citation type="submission" date="2016-07" db="EMBL/GenBank/DDBJ databases">
        <title>Pervasive Adenine N6-methylation of Active Genes in Fungi.</title>
        <authorList>
            <consortium name="DOE Joint Genome Institute"/>
            <person name="Mondo S.J."/>
            <person name="Dannebaum R.O."/>
            <person name="Kuo R.C."/>
            <person name="Labutti K."/>
            <person name="Haridas S."/>
            <person name="Kuo A."/>
            <person name="Salamov A."/>
            <person name="Ahrendt S.R."/>
            <person name="Lipzen A."/>
            <person name="Sullivan W."/>
            <person name="Andreopoulos W.B."/>
            <person name="Clum A."/>
            <person name="Lindquist E."/>
            <person name="Daum C."/>
            <person name="Ramamoorthy G.K."/>
            <person name="Gryganskyi A."/>
            <person name="Culley D."/>
            <person name="Magnuson J.K."/>
            <person name="James T.Y."/>
            <person name="O'Malley M.A."/>
            <person name="Stajich J.E."/>
            <person name="Spatafora J.W."/>
            <person name="Visel A."/>
            <person name="Grigoriev I.V."/>
        </authorList>
    </citation>
    <scope>NUCLEOTIDE SEQUENCE [LARGE SCALE GENOMIC DNA]</scope>
    <source>
        <strain evidence="5 6">NRRL 1336</strain>
    </source>
</reference>
<feature type="compositionally biased region" description="Polar residues" evidence="3">
    <location>
        <begin position="11"/>
        <end position="39"/>
    </location>
</feature>
<evidence type="ECO:0000313" key="6">
    <source>
        <dbReference type="Proteomes" id="UP000193560"/>
    </source>
</evidence>
<protein>
    <recommendedName>
        <fullName evidence="4">PH domain-containing protein</fullName>
    </recommendedName>
</protein>
<gene>
    <name evidence="5" type="ORF">BCR42DRAFT_417205</name>
</gene>
<dbReference type="AlphaFoldDB" id="A0A1X2IDI2"/>
<feature type="compositionally biased region" description="Polar residues" evidence="3">
    <location>
        <begin position="194"/>
        <end position="221"/>
    </location>
</feature>
<dbReference type="SUPFAM" id="SSF50729">
    <property type="entry name" value="PH domain-like"/>
    <property type="match status" value="1"/>
</dbReference>
<evidence type="ECO:0000256" key="2">
    <source>
        <dbReference type="ARBA" id="ARBA00023306"/>
    </source>
</evidence>
<feature type="compositionally biased region" description="Polar residues" evidence="3">
    <location>
        <begin position="442"/>
        <end position="453"/>
    </location>
</feature>
<feature type="region of interest" description="Disordered" evidence="3">
    <location>
        <begin position="140"/>
        <end position="253"/>
    </location>
</feature>
<feature type="region of interest" description="Disordered" evidence="3">
    <location>
        <begin position="1"/>
        <end position="41"/>
    </location>
</feature>
<proteinExistence type="predicted"/>
<feature type="domain" description="PH" evidence="4">
    <location>
        <begin position="762"/>
        <end position="939"/>
    </location>
</feature>
<name>A0A1X2IDI2_9FUNG</name>
<dbReference type="SMART" id="SM00233">
    <property type="entry name" value="PH"/>
    <property type="match status" value="1"/>
</dbReference>
<accession>A0A1X2IDI2</accession>
<dbReference type="PANTHER" id="PTHR36100:SF1">
    <property type="entry name" value="BUD SITE SELECTION PROTEIN 4"/>
    <property type="match status" value="1"/>
</dbReference>
<dbReference type="GO" id="GO:0051301">
    <property type="term" value="P:cell division"/>
    <property type="evidence" value="ECO:0007669"/>
    <property type="project" value="UniProtKB-KW"/>
</dbReference>
<dbReference type="InterPro" id="IPR052007">
    <property type="entry name" value="Bud4"/>
</dbReference>
<evidence type="ECO:0000313" key="5">
    <source>
        <dbReference type="EMBL" id="ORZ14569.1"/>
    </source>
</evidence>
<dbReference type="Gene3D" id="2.30.29.30">
    <property type="entry name" value="Pleckstrin-homology domain (PH domain)/Phosphotyrosine-binding domain (PTB)"/>
    <property type="match status" value="1"/>
</dbReference>
<dbReference type="InterPro" id="IPR001849">
    <property type="entry name" value="PH_domain"/>
</dbReference>
<dbReference type="GO" id="GO:0005525">
    <property type="term" value="F:GTP binding"/>
    <property type="evidence" value="ECO:0007669"/>
    <property type="project" value="TreeGrafter"/>
</dbReference>
<dbReference type="InterPro" id="IPR011993">
    <property type="entry name" value="PH-like_dom_sf"/>
</dbReference>
<dbReference type="STRING" id="90262.A0A1X2IDI2"/>
<dbReference type="OrthoDB" id="2123378at2759"/>